<sequence length="164" mass="19651">MQTSTTANKESFFYLFDKYTSRNGTDWYLALTWIFVLELISSLIEYFYLPIAKTYIVDIQEGLFKEALIAIFISFFVWHFIYSIVQMRKNQFFSLVMYVLLGIYFYITKDVTFNLLFHNIINPFEFEFSGFSLYTIVQIFIKVVIIYLIVKMIVSIKNRKKLDN</sequence>
<keyword evidence="1" id="KW-0812">Transmembrane</keyword>
<dbReference type="Proteomes" id="UP000290092">
    <property type="component" value="Unassembled WGS sequence"/>
</dbReference>
<feature type="transmembrane region" description="Helical" evidence="1">
    <location>
        <begin position="67"/>
        <end position="85"/>
    </location>
</feature>
<feature type="transmembrane region" description="Helical" evidence="1">
    <location>
        <begin position="27"/>
        <end position="47"/>
    </location>
</feature>
<accession>A0AAX2AIY3</accession>
<keyword evidence="1" id="KW-1133">Transmembrane helix</keyword>
<feature type="transmembrane region" description="Helical" evidence="1">
    <location>
        <begin position="128"/>
        <end position="150"/>
    </location>
</feature>
<protein>
    <submittedName>
        <fullName evidence="2">Uncharacterized protein</fullName>
    </submittedName>
</protein>
<evidence type="ECO:0000313" key="3">
    <source>
        <dbReference type="Proteomes" id="UP000290092"/>
    </source>
</evidence>
<comment type="caution">
    <text evidence="2">The sequence shown here is derived from an EMBL/GenBank/DDBJ whole genome shotgun (WGS) entry which is preliminary data.</text>
</comment>
<feature type="transmembrane region" description="Helical" evidence="1">
    <location>
        <begin position="92"/>
        <end position="108"/>
    </location>
</feature>
<dbReference type="RefSeq" id="WP_114840990.1">
    <property type="nucleotide sequence ID" value="NZ_CP031219.1"/>
</dbReference>
<evidence type="ECO:0000313" key="2">
    <source>
        <dbReference type="EMBL" id="RXK16982.1"/>
    </source>
</evidence>
<evidence type="ECO:0000256" key="1">
    <source>
        <dbReference type="SAM" id="Phobius"/>
    </source>
</evidence>
<reference evidence="2 3" key="1">
    <citation type="submission" date="2017-09" db="EMBL/GenBank/DDBJ databases">
        <title>Genomics of the genus Arcobacter.</title>
        <authorList>
            <person name="Perez-Cataluna A."/>
            <person name="Figueras M.J."/>
            <person name="Salas-Masso N."/>
        </authorList>
    </citation>
    <scope>NUCLEOTIDE SEQUENCE [LARGE SCALE GENOMIC DNA]</scope>
    <source>
        <strain evidence="2 3">CECT 7386</strain>
    </source>
</reference>
<name>A0AAX2AIY3_9BACT</name>
<dbReference type="AlphaFoldDB" id="A0AAX2AIY3"/>
<keyword evidence="3" id="KW-1185">Reference proteome</keyword>
<organism evidence="2 3">
    <name type="scientific">Malaciobacter mytili LMG 24559</name>
    <dbReference type="NCBI Taxonomy" id="1032238"/>
    <lineage>
        <taxon>Bacteria</taxon>
        <taxon>Pseudomonadati</taxon>
        <taxon>Campylobacterota</taxon>
        <taxon>Epsilonproteobacteria</taxon>
        <taxon>Campylobacterales</taxon>
        <taxon>Arcobacteraceae</taxon>
        <taxon>Malaciobacter</taxon>
    </lineage>
</organism>
<dbReference type="KEGG" id="amyt:AMYT_0497"/>
<gene>
    <name evidence="2" type="ORF">CP985_00755</name>
</gene>
<proteinExistence type="predicted"/>
<keyword evidence="1" id="KW-0472">Membrane</keyword>
<dbReference type="EMBL" id="NXID01000002">
    <property type="protein sequence ID" value="RXK16982.1"/>
    <property type="molecule type" value="Genomic_DNA"/>
</dbReference>